<reference evidence="2" key="1">
    <citation type="journal article" date="2014" name="Front. Microbiol.">
        <title>High frequency of phylogenetically diverse reductive dehalogenase-homologous genes in deep subseafloor sedimentary metagenomes.</title>
        <authorList>
            <person name="Kawai M."/>
            <person name="Futagami T."/>
            <person name="Toyoda A."/>
            <person name="Takaki Y."/>
            <person name="Nishi S."/>
            <person name="Hori S."/>
            <person name="Arai W."/>
            <person name="Tsubouchi T."/>
            <person name="Morono Y."/>
            <person name="Uchiyama I."/>
            <person name="Ito T."/>
            <person name="Fujiyama A."/>
            <person name="Inagaki F."/>
            <person name="Takami H."/>
        </authorList>
    </citation>
    <scope>NUCLEOTIDE SEQUENCE</scope>
    <source>
        <strain evidence="2">Expedition CK06-06</strain>
    </source>
</reference>
<feature type="non-terminal residue" evidence="2">
    <location>
        <position position="1"/>
    </location>
</feature>
<dbReference type="EMBL" id="BART01011611">
    <property type="protein sequence ID" value="GAG87281.1"/>
    <property type="molecule type" value="Genomic_DNA"/>
</dbReference>
<protein>
    <submittedName>
        <fullName evidence="2">Uncharacterized protein</fullName>
    </submittedName>
</protein>
<feature type="region of interest" description="Disordered" evidence="1">
    <location>
        <begin position="17"/>
        <end position="54"/>
    </location>
</feature>
<name>X1CSN6_9ZZZZ</name>
<sequence>VGKEMTTQEAMLELGKSMKAINTRLDKMEEQPKPEPQPLPEQPTPAAANEIQQPKQEVLKFTVYDETIKTKRHIIDNSDPEKPIVYDIETAMAKILNELVYLRKALG</sequence>
<accession>X1CSN6</accession>
<dbReference type="AlphaFoldDB" id="X1CSN6"/>
<evidence type="ECO:0000313" key="2">
    <source>
        <dbReference type="EMBL" id="GAG87281.1"/>
    </source>
</evidence>
<feature type="compositionally biased region" description="Pro residues" evidence="1">
    <location>
        <begin position="34"/>
        <end position="43"/>
    </location>
</feature>
<evidence type="ECO:0000256" key="1">
    <source>
        <dbReference type="SAM" id="MobiDB-lite"/>
    </source>
</evidence>
<comment type="caution">
    <text evidence="2">The sequence shown here is derived from an EMBL/GenBank/DDBJ whole genome shotgun (WGS) entry which is preliminary data.</text>
</comment>
<organism evidence="2">
    <name type="scientific">marine sediment metagenome</name>
    <dbReference type="NCBI Taxonomy" id="412755"/>
    <lineage>
        <taxon>unclassified sequences</taxon>
        <taxon>metagenomes</taxon>
        <taxon>ecological metagenomes</taxon>
    </lineage>
</organism>
<gene>
    <name evidence="2" type="ORF">S01H4_24652</name>
</gene>
<proteinExistence type="predicted"/>
<feature type="compositionally biased region" description="Basic and acidic residues" evidence="1">
    <location>
        <begin position="24"/>
        <end position="33"/>
    </location>
</feature>